<dbReference type="AlphaFoldDB" id="A0A9N9IJ50"/>
<name>A0A9N9IJ50_9GLOM</name>
<feature type="domain" description="Glycosyl transferase family 25" evidence="1">
    <location>
        <begin position="24"/>
        <end position="140"/>
    </location>
</feature>
<keyword evidence="3" id="KW-1185">Reference proteome</keyword>
<sequence>MKALGNHLGLDLDFFKAVNKFDDKALSRLNMSDLAAGPKACYLSHYSVFELIVKNGYENAVIFEDDVDMELNITDIMSEVHHNLPNNWDMLYLGHCHEKGDKLFKTNLTVHVLHKSGYPKCAHGYAVSARGAKKLLEKLKIDNTTNKIDRDIPALIMSGEIISYSIYPRIVVQFKGVNDLSDVTP</sequence>
<protein>
    <submittedName>
        <fullName evidence="2">5883_t:CDS:1</fullName>
    </submittedName>
</protein>
<accession>A0A9N9IJ50</accession>
<evidence type="ECO:0000313" key="2">
    <source>
        <dbReference type="EMBL" id="CAG8737909.1"/>
    </source>
</evidence>
<organism evidence="2 3">
    <name type="scientific">Racocetra fulgida</name>
    <dbReference type="NCBI Taxonomy" id="60492"/>
    <lineage>
        <taxon>Eukaryota</taxon>
        <taxon>Fungi</taxon>
        <taxon>Fungi incertae sedis</taxon>
        <taxon>Mucoromycota</taxon>
        <taxon>Glomeromycotina</taxon>
        <taxon>Glomeromycetes</taxon>
        <taxon>Diversisporales</taxon>
        <taxon>Gigasporaceae</taxon>
        <taxon>Racocetra</taxon>
    </lineage>
</organism>
<evidence type="ECO:0000313" key="3">
    <source>
        <dbReference type="Proteomes" id="UP000789396"/>
    </source>
</evidence>
<dbReference type="Pfam" id="PF01755">
    <property type="entry name" value="Glyco_transf_25"/>
    <property type="match status" value="1"/>
</dbReference>
<feature type="non-terminal residue" evidence="2">
    <location>
        <position position="185"/>
    </location>
</feature>
<gene>
    <name evidence="2" type="ORF">RFULGI_LOCUS12632</name>
</gene>
<evidence type="ECO:0000259" key="1">
    <source>
        <dbReference type="Pfam" id="PF01755"/>
    </source>
</evidence>
<comment type="caution">
    <text evidence="2">The sequence shown here is derived from an EMBL/GenBank/DDBJ whole genome shotgun (WGS) entry which is preliminary data.</text>
</comment>
<reference evidence="2" key="1">
    <citation type="submission" date="2021-06" db="EMBL/GenBank/DDBJ databases">
        <authorList>
            <person name="Kallberg Y."/>
            <person name="Tangrot J."/>
            <person name="Rosling A."/>
        </authorList>
    </citation>
    <scope>NUCLEOTIDE SEQUENCE</scope>
    <source>
        <strain evidence="2">IN212</strain>
    </source>
</reference>
<proteinExistence type="predicted"/>
<dbReference type="EMBL" id="CAJVPZ010030886">
    <property type="protein sequence ID" value="CAG8737909.1"/>
    <property type="molecule type" value="Genomic_DNA"/>
</dbReference>
<dbReference type="Proteomes" id="UP000789396">
    <property type="component" value="Unassembled WGS sequence"/>
</dbReference>
<dbReference type="CDD" id="cd06532">
    <property type="entry name" value="Glyco_transf_25"/>
    <property type="match status" value="1"/>
</dbReference>
<dbReference type="OrthoDB" id="2326236at2759"/>
<dbReference type="InterPro" id="IPR002654">
    <property type="entry name" value="Glyco_trans_25"/>
</dbReference>